<evidence type="ECO:0000313" key="2">
    <source>
        <dbReference type="EMBL" id="PAV92906.1"/>
    </source>
</evidence>
<sequence length="133" mass="14291">MSAIRSSGIGPGPDGIRATRPNASAPAAVAMSASARDAMQHTFTRVRNTARAPSPRLHAAGALQLAPADHRSAHRLRDRLQHDVIHDLAIADALRDQQPQQAPLLAPFQCEGDRCRQQTSWLVCAQPCACTSR</sequence>
<accession>A0A2A2M383</accession>
<keyword evidence="3" id="KW-1185">Reference proteome</keyword>
<reference evidence="2 3" key="1">
    <citation type="journal article" date="2017" name="Curr. Biol.">
        <title>Genome architecture and evolution of a unichromosomal asexual nematode.</title>
        <authorList>
            <person name="Fradin H."/>
            <person name="Zegar C."/>
            <person name="Gutwein M."/>
            <person name="Lucas J."/>
            <person name="Kovtun M."/>
            <person name="Corcoran D."/>
            <person name="Baugh L.R."/>
            <person name="Kiontke K."/>
            <person name="Gunsalus K."/>
            <person name="Fitch D.H."/>
            <person name="Piano F."/>
        </authorList>
    </citation>
    <scope>NUCLEOTIDE SEQUENCE [LARGE SCALE GENOMIC DNA]</scope>
    <source>
        <strain evidence="2">PF1309</strain>
    </source>
</reference>
<evidence type="ECO:0000256" key="1">
    <source>
        <dbReference type="SAM" id="MobiDB-lite"/>
    </source>
</evidence>
<protein>
    <submittedName>
        <fullName evidence="2">Uncharacterized protein</fullName>
    </submittedName>
</protein>
<proteinExistence type="predicted"/>
<comment type="caution">
    <text evidence="2">The sequence shown here is derived from an EMBL/GenBank/DDBJ whole genome shotgun (WGS) entry which is preliminary data.</text>
</comment>
<evidence type="ECO:0000313" key="3">
    <source>
        <dbReference type="Proteomes" id="UP000218231"/>
    </source>
</evidence>
<dbReference type="EMBL" id="LIAE01005904">
    <property type="protein sequence ID" value="PAV92906.1"/>
    <property type="molecule type" value="Genomic_DNA"/>
</dbReference>
<name>A0A2A2M383_9BILA</name>
<gene>
    <name evidence="2" type="ORF">WR25_16461</name>
</gene>
<feature type="region of interest" description="Disordered" evidence="1">
    <location>
        <begin position="1"/>
        <end position="23"/>
    </location>
</feature>
<dbReference type="Proteomes" id="UP000218231">
    <property type="component" value="Unassembled WGS sequence"/>
</dbReference>
<dbReference type="AlphaFoldDB" id="A0A2A2M383"/>
<organism evidence="2 3">
    <name type="scientific">Diploscapter pachys</name>
    <dbReference type="NCBI Taxonomy" id="2018661"/>
    <lineage>
        <taxon>Eukaryota</taxon>
        <taxon>Metazoa</taxon>
        <taxon>Ecdysozoa</taxon>
        <taxon>Nematoda</taxon>
        <taxon>Chromadorea</taxon>
        <taxon>Rhabditida</taxon>
        <taxon>Rhabditina</taxon>
        <taxon>Rhabditomorpha</taxon>
        <taxon>Rhabditoidea</taxon>
        <taxon>Rhabditidae</taxon>
        <taxon>Diploscapter</taxon>
    </lineage>
</organism>